<reference evidence="19 20" key="1">
    <citation type="journal article" date="2018" name="Mol. Biol. Evol.">
        <title>Broad Genomic Sampling Reveals a Smut Pathogenic Ancestry of the Fungal Clade Ustilaginomycotina.</title>
        <authorList>
            <person name="Kijpornyongpan T."/>
            <person name="Mondo S.J."/>
            <person name="Barry K."/>
            <person name="Sandor L."/>
            <person name="Lee J."/>
            <person name="Lipzen A."/>
            <person name="Pangilinan J."/>
            <person name="LaButti K."/>
            <person name="Hainaut M."/>
            <person name="Henrissat B."/>
            <person name="Grigoriev I.V."/>
            <person name="Spatafora J.W."/>
            <person name="Aime M.C."/>
        </authorList>
    </citation>
    <scope>NUCLEOTIDE SEQUENCE [LARGE SCALE GENOMIC DNA]</scope>
    <source>
        <strain evidence="19 20">MCA 4198</strain>
    </source>
</reference>
<feature type="domain" description="Alanine dehydrogenase/pyridine nucleotide transhydrogenase N-terminal" evidence="18">
    <location>
        <begin position="12"/>
        <end position="146"/>
    </location>
</feature>
<keyword evidence="6 13" id="KW-0028">Amino-acid biosynthesis</keyword>
<dbReference type="RefSeq" id="XP_025378815.1">
    <property type="nucleotide sequence ID" value="XM_025521075.1"/>
</dbReference>
<comment type="pathway">
    <text evidence="1 13">Amino-acid biosynthesis; L-lysine biosynthesis via AAA pathway; L-lysine from L-alpha-aminoadipate (fungal route): step 3/3.</text>
</comment>
<evidence type="ECO:0000256" key="16">
    <source>
        <dbReference type="PIRSR" id="PIRSR018250-4"/>
    </source>
</evidence>
<dbReference type="AlphaFoldDB" id="A0A316YQF9"/>
<evidence type="ECO:0000256" key="11">
    <source>
        <dbReference type="ARBA" id="ARBA00033228"/>
    </source>
</evidence>
<evidence type="ECO:0000259" key="18">
    <source>
        <dbReference type="SMART" id="SM01003"/>
    </source>
</evidence>
<feature type="binding site" evidence="15">
    <location>
        <position position="286"/>
    </location>
    <ligand>
        <name>NAD(+)</name>
        <dbReference type="ChEBI" id="CHEBI:57540"/>
    </ligand>
</feature>
<keyword evidence="8 13" id="KW-0520">NAD</keyword>
<dbReference type="SMART" id="SM01003">
    <property type="entry name" value="AlaDh_PNT_N"/>
    <property type="match status" value="1"/>
</dbReference>
<dbReference type="GO" id="GO:0004754">
    <property type="term" value="F:saccharopine dehydrogenase (NAD+, L-lysine-forming) activity"/>
    <property type="evidence" value="ECO:0007669"/>
    <property type="project" value="UniProtKB-EC"/>
</dbReference>
<dbReference type="EC" id="1.5.1.7" evidence="4 13"/>
<evidence type="ECO:0000256" key="2">
    <source>
        <dbReference type="ARBA" id="ARBA00005689"/>
    </source>
</evidence>
<dbReference type="GO" id="GO:0005737">
    <property type="term" value="C:cytoplasm"/>
    <property type="evidence" value="ECO:0007669"/>
    <property type="project" value="TreeGrafter"/>
</dbReference>
<dbReference type="InterPro" id="IPR036291">
    <property type="entry name" value="NAD(P)-bd_dom_sf"/>
</dbReference>
<dbReference type="InterPro" id="IPR007698">
    <property type="entry name" value="AlaDH/PNT_NAD(H)-bd"/>
</dbReference>
<evidence type="ECO:0000256" key="7">
    <source>
        <dbReference type="ARBA" id="ARBA00023002"/>
    </source>
</evidence>
<feature type="binding site" evidence="15">
    <location>
        <begin position="208"/>
        <end position="209"/>
    </location>
    <ligand>
        <name>NAD(+)</name>
        <dbReference type="ChEBI" id="CHEBI:57540"/>
    </ligand>
</feature>
<dbReference type="InterPro" id="IPR051168">
    <property type="entry name" value="AASS"/>
</dbReference>
<dbReference type="PANTHER" id="PTHR11133:SF23">
    <property type="entry name" value="SACCHAROPINE DEHYDROGENASE [NAD(+), L-LYSINE-FORMING]"/>
    <property type="match status" value="1"/>
</dbReference>
<evidence type="ECO:0000256" key="14">
    <source>
        <dbReference type="PIRSR" id="PIRSR018250-1"/>
    </source>
</evidence>
<dbReference type="GO" id="GO:0019878">
    <property type="term" value="P:lysine biosynthetic process via aminoadipic acid"/>
    <property type="evidence" value="ECO:0007669"/>
    <property type="project" value="UniProtKB-UniPathway"/>
</dbReference>
<keyword evidence="7 13" id="KW-0560">Oxidoreductase</keyword>
<sequence>MSANGTYRQPLYLRCEMKKAEHRAALTPTTARKLIDAGFDITVERDPQRIFEDEEYEQAGCKLAPHNSWEKLPAHIPIIGLKELESPGPDLPQTHIQFAHCYKHQAGWVDVLARFKRGGGKLYDLEFLEDANKRRVAAFGWHAGFAGAALGLLALAEQVKDPEAGKLGKQSRYPNEHELIQFAAKQVEAIKSKRPDGKVKALVVGALGRCGRGAVDFFEKAGVAKEDIVRWDIQETTAKSGPYQEMLDVDVFVNCIYLNQKIPPFLSRDFVAKAGPQRRLGVVVDVSCDTTNPNNPLPIYDINTTFDEPTVEVDTGAGNPRLTVVSIDHLPTLLPCEASEAFSNDLLPSLYQLPYVLPEHPKSKEAGAGQEEAKGAVWKRAEDLFRHHLAEAEKEGAK</sequence>
<accession>A0A316YQF9</accession>
<dbReference type="UniPathway" id="UPA00033">
    <property type="reaction ID" value="UER00034"/>
</dbReference>
<evidence type="ECO:0000256" key="8">
    <source>
        <dbReference type="ARBA" id="ARBA00023027"/>
    </source>
</evidence>
<evidence type="ECO:0000313" key="19">
    <source>
        <dbReference type="EMBL" id="PWN91617.1"/>
    </source>
</evidence>
<keyword evidence="10" id="KW-1015">Disulfide bond</keyword>
<feature type="binding site" evidence="15">
    <location>
        <position position="134"/>
    </location>
    <ligand>
        <name>NAD(+)</name>
        <dbReference type="ChEBI" id="CHEBI:57540"/>
    </ligand>
</feature>
<proteinExistence type="inferred from homology"/>
<dbReference type="FunCoup" id="A0A316YQF9">
    <property type="interactions" value="281"/>
</dbReference>
<dbReference type="PIRSF" id="PIRSF018250">
    <property type="entry name" value="Saccharopine_DH_Lys"/>
    <property type="match status" value="1"/>
</dbReference>
<dbReference type="FunFam" id="3.40.50.720:FF:000217">
    <property type="entry name" value="Saccharopine dehydrogenase [NAD(+), L-lysine-forming]"/>
    <property type="match status" value="1"/>
</dbReference>
<dbReference type="EMBL" id="KZ819635">
    <property type="protein sequence ID" value="PWN91617.1"/>
    <property type="molecule type" value="Genomic_DNA"/>
</dbReference>
<keyword evidence="9 13" id="KW-0457">Lysine biosynthesis</keyword>
<evidence type="ECO:0000256" key="9">
    <source>
        <dbReference type="ARBA" id="ARBA00023154"/>
    </source>
</evidence>
<evidence type="ECO:0000256" key="13">
    <source>
        <dbReference type="PIRNR" id="PIRNR018250"/>
    </source>
</evidence>
<dbReference type="SMART" id="SM01002">
    <property type="entry name" value="AlaDh_PNT_C"/>
    <property type="match status" value="1"/>
</dbReference>
<comment type="similarity">
    <text evidence="2 13">Belongs to the AlaDH/PNT family.</text>
</comment>
<feature type="binding site" evidence="15">
    <location>
        <position position="236"/>
    </location>
    <ligand>
        <name>NAD(+)</name>
        <dbReference type="ChEBI" id="CHEBI:57540"/>
    </ligand>
</feature>
<evidence type="ECO:0000313" key="20">
    <source>
        <dbReference type="Proteomes" id="UP000245768"/>
    </source>
</evidence>
<feature type="domain" description="Alanine dehydrogenase/pyridine nucleotide transhydrogenase NAD(H)-binding" evidence="17">
    <location>
        <begin position="189"/>
        <end position="326"/>
    </location>
</feature>
<feature type="active site" description="Proton donor" evidence="14">
    <location>
        <position position="100"/>
    </location>
</feature>
<dbReference type="GeneID" id="37042991"/>
<feature type="disulfide bond" evidence="16">
    <location>
        <begin position="210"/>
        <end position="255"/>
    </location>
</feature>
<protein>
    <recommendedName>
        <fullName evidence="5 13">Saccharopine dehydrogenase [NAD(+), L-lysine-forming]</fullName>
        <shortName evidence="13">SDH</shortName>
        <ecNumber evidence="4 13">1.5.1.7</ecNumber>
    </recommendedName>
    <alternativeName>
        <fullName evidence="11 13">Lysine--2-oxoglutarate reductase</fullName>
    </alternativeName>
</protein>
<feature type="binding site" evidence="15">
    <location>
        <position position="257"/>
    </location>
    <ligand>
        <name>NAD(+)</name>
        <dbReference type="ChEBI" id="CHEBI:57540"/>
    </ligand>
</feature>
<dbReference type="SUPFAM" id="SSF51735">
    <property type="entry name" value="NAD(P)-binding Rossmann-fold domains"/>
    <property type="match status" value="1"/>
</dbReference>
<dbReference type="Proteomes" id="UP000245768">
    <property type="component" value="Unassembled WGS sequence"/>
</dbReference>
<dbReference type="Gene3D" id="3.40.50.720">
    <property type="entry name" value="NAD(P)-binding Rossmann-like Domain"/>
    <property type="match status" value="2"/>
</dbReference>
<dbReference type="InterPro" id="IPR007886">
    <property type="entry name" value="AlaDH/PNT_N"/>
</dbReference>
<evidence type="ECO:0000256" key="1">
    <source>
        <dbReference type="ARBA" id="ARBA00004884"/>
    </source>
</evidence>
<dbReference type="InterPro" id="IPR027281">
    <property type="entry name" value="Lys1"/>
</dbReference>
<organism evidence="19 20">
    <name type="scientific">Acaromyces ingoldii</name>
    <dbReference type="NCBI Taxonomy" id="215250"/>
    <lineage>
        <taxon>Eukaryota</taxon>
        <taxon>Fungi</taxon>
        <taxon>Dikarya</taxon>
        <taxon>Basidiomycota</taxon>
        <taxon>Ustilaginomycotina</taxon>
        <taxon>Exobasidiomycetes</taxon>
        <taxon>Exobasidiales</taxon>
        <taxon>Cryptobasidiaceae</taxon>
        <taxon>Acaromyces</taxon>
    </lineage>
</organism>
<comment type="subunit">
    <text evidence="3">Monomer.</text>
</comment>
<dbReference type="OrthoDB" id="265306at2759"/>
<dbReference type="InParanoid" id="A0A316YQF9"/>
<name>A0A316YQF9_9BASI</name>
<evidence type="ECO:0000256" key="6">
    <source>
        <dbReference type="ARBA" id="ARBA00022605"/>
    </source>
</evidence>
<evidence type="ECO:0000256" key="4">
    <source>
        <dbReference type="ARBA" id="ARBA00012847"/>
    </source>
</evidence>
<feature type="binding site" evidence="15">
    <location>
        <begin position="327"/>
        <end position="330"/>
    </location>
    <ligand>
        <name>NAD(+)</name>
        <dbReference type="ChEBI" id="CHEBI:57540"/>
    </ligand>
</feature>
<feature type="binding site" evidence="15">
    <location>
        <position position="232"/>
    </location>
    <ligand>
        <name>NAD(+)</name>
        <dbReference type="ChEBI" id="CHEBI:57540"/>
    </ligand>
</feature>
<feature type="active site" description="Proton acceptor" evidence="14">
    <location>
        <position position="82"/>
    </location>
</feature>
<keyword evidence="20" id="KW-1185">Reference proteome</keyword>
<dbReference type="Pfam" id="PF05222">
    <property type="entry name" value="AlaDh_PNT_N"/>
    <property type="match status" value="1"/>
</dbReference>
<evidence type="ECO:0000259" key="17">
    <source>
        <dbReference type="SMART" id="SM01002"/>
    </source>
</evidence>
<evidence type="ECO:0000256" key="3">
    <source>
        <dbReference type="ARBA" id="ARBA00011245"/>
    </source>
</evidence>
<dbReference type="SUPFAM" id="SSF52283">
    <property type="entry name" value="Formate/glycerate dehydrogenase catalytic domain-like"/>
    <property type="match status" value="1"/>
</dbReference>
<dbReference type="STRING" id="215250.A0A316YQF9"/>
<dbReference type="PANTHER" id="PTHR11133">
    <property type="entry name" value="SACCHAROPINE DEHYDROGENASE"/>
    <property type="match status" value="1"/>
</dbReference>
<gene>
    <name evidence="19" type="ORF">FA10DRAFT_265466</name>
</gene>
<evidence type="ECO:0000256" key="12">
    <source>
        <dbReference type="ARBA" id="ARBA00047860"/>
    </source>
</evidence>
<evidence type="ECO:0000256" key="5">
    <source>
        <dbReference type="ARBA" id="ARBA00021221"/>
    </source>
</evidence>
<comment type="catalytic activity">
    <reaction evidence="12 13">
        <text>L-saccharopine + NAD(+) + H2O = L-lysine + 2-oxoglutarate + NADH + H(+)</text>
        <dbReference type="Rhea" id="RHEA:12440"/>
        <dbReference type="ChEBI" id="CHEBI:15377"/>
        <dbReference type="ChEBI" id="CHEBI:15378"/>
        <dbReference type="ChEBI" id="CHEBI:16810"/>
        <dbReference type="ChEBI" id="CHEBI:32551"/>
        <dbReference type="ChEBI" id="CHEBI:57540"/>
        <dbReference type="ChEBI" id="CHEBI:57945"/>
        <dbReference type="ChEBI" id="CHEBI:57951"/>
        <dbReference type="EC" id="1.5.1.7"/>
    </reaction>
</comment>
<dbReference type="CDD" id="cd12188">
    <property type="entry name" value="SDH"/>
    <property type="match status" value="1"/>
</dbReference>
<evidence type="ECO:0000256" key="10">
    <source>
        <dbReference type="ARBA" id="ARBA00023157"/>
    </source>
</evidence>
<evidence type="ECO:0000256" key="15">
    <source>
        <dbReference type="PIRSR" id="PIRSR018250-3"/>
    </source>
</evidence>